<sequence>MSIAFLDPHASYLEIKDEIDAAYHQVMDSGTYILGEAVENFENDYAEYCNARHCIGIASGLDALLLSLRALDIGEGDEVIVPSHTFFATWLAVSQAGATPIAVEPDIATYNIDPARIEAAISPRTRAIIPVHLYGHPADLGSIVEIAKRHGLYVIEDAAQAHGAQYKGQRIGAHGDAVCWSFYPGKNLGAYGDGGAITTDNAKIAEKLSVLRNYGSHAKYQNEILGYNSRLDPLQAAMLQVKLRHINRWNEHRKTVAQLYSEILAETSLKLPNVPNWADPAWHLYVIRHPQRDALQDFLAQKGVGTLIHYPIPPHRQKAYALTDLAQKSFPIAEQCSREVLSLPMGPHLSVKDTHTVANHIIAFLDQNPK</sequence>
<dbReference type="Pfam" id="PF01041">
    <property type="entry name" value="DegT_DnrJ_EryC1"/>
    <property type="match status" value="1"/>
</dbReference>
<accession>A0A1Y2LCK1</accession>
<dbReference type="RefSeq" id="WP_085617950.1">
    <property type="nucleotide sequence ID" value="NZ_JFKB01000005.1"/>
</dbReference>
<organism evidence="6 7">
    <name type="scientific">Thalassospira alkalitolerans</name>
    <dbReference type="NCBI Taxonomy" id="1293890"/>
    <lineage>
        <taxon>Bacteria</taxon>
        <taxon>Pseudomonadati</taxon>
        <taxon>Pseudomonadota</taxon>
        <taxon>Alphaproteobacteria</taxon>
        <taxon>Rhodospirillales</taxon>
        <taxon>Thalassospiraceae</taxon>
        <taxon>Thalassospira</taxon>
    </lineage>
</organism>
<dbReference type="GO" id="GO:0008483">
    <property type="term" value="F:transaminase activity"/>
    <property type="evidence" value="ECO:0007669"/>
    <property type="project" value="TreeGrafter"/>
</dbReference>
<dbReference type="SUPFAM" id="SSF53383">
    <property type="entry name" value="PLP-dependent transferases"/>
    <property type="match status" value="1"/>
</dbReference>
<dbReference type="AlphaFoldDB" id="A0A1Y2LCK1"/>
<evidence type="ECO:0000256" key="2">
    <source>
        <dbReference type="ARBA" id="ARBA00037999"/>
    </source>
</evidence>
<dbReference type="Gene3D" id="3.40.640.10">
    <property type="entry name" value="Type I PLP-dependent aspartate aminotransferase-like (Major domain)"/>
    <property type="match status" value="1"/>
</dbReference>
<dbReference type="PANTHER" id="PTHR30244">
    <property type="entry name" value="TRANSAMINASE"/>
    <property type="match status" value="1"/>
</dbReference>
<dbReference type="CDD" id="cd00616">
    <property type="entry name" value="AHBA_syn"/>
    <property type="match status" value="1"/>
</dbReference>
<evidence type="ECO:0000256" key="1">
    <source>
        <dbReference type="ARBA" id="ARBA00022898"/>
    </source>
</evidence>
<dbReference type="STRING" id="1293890.TALK_08820"/>
<dbReference type="GO" id="GO:0030170">
    <property type="term" value="F:pyridoxal phosphate binding"/>
    <property type="evidence" value="ECO:0007669"/>
    <property type="project" value="UniProtKB-ARBA"/>
</dbReference>
<dbReference type="InterPro" id="IPR015422">
    <property type="entry name" value="PyrdxlP-dep_Trfase_small"/>
</dbReference>
<name>A0A1Y2LCK1_9PROT</name>
<dbReference type="GO" id="GO:0000271">
    <property type="term" value="P:polysaccharide biosynthetic process"/>
    <property type="evidence" value="ECO:0007669"/>
    <property type="project" value="TreeGrafter"/>
</dbReference>
<keyword evidence="1 4" id="KW-0663">Pyridoxal phosphate</keyword>
<proteinExistence type="inferred from homology"/>
<dbReference type="Proteomes" id="UP000193396">
    <property type="component" value="Unassembled WGS sequence"/>
</dbReference>
<evidence type="ECO:0000313" key="7">
    <source>
        <dbReference type="Proteomes" id="UP000193396"/>
    </source>
</evidence>
<dbReference type="OrthoDB" id="9768668at2"/>
<dbReference type="FunFam" id="3.40.640.10:FF:000089">
    <property type="entry name" value="Aminotransferase, DegT/DnrJ/EryC1/StrS family"/>
    <property type="match status" value="1"/>
</dbReference>
<dbReference type="EMBL" id="JFKB01000005">
    <property type="protein sequence ID" value="OSQ48363.1"/>
    <property type="molecule type" value="Genomic_DNA"/>
</dbReference>
<evidence type="ECO:0000256" key="5">
    <source>
        <dbReference type="RuleBase" id="RU004508"/>
    </source>
</evidence>
<dbReference type="InterPro" id="IPR015424">
    <property type="entry name" value="PyrdxlP-dep_Trfase"/>
</dbReference>
<dbReference type="PANTHER" id="PTHR30244:SF36">
    <property type="entry name" value="3-OXO-GLUCOSE-6-PHOSPHATE:GLUTAMATE AMINOTRANSFERASE"/>
    <property type="match status" value="1"/>
</dbReference>
<feature type="active site" description="Proton acceptor" evidence="3">
    <location>
        <position position="186"/>
    </location>
</feature>
<feature type="modified residue" description="N6-(pyridoxal phosphate)lysine" evidence="4">
    <location>
        <position position="186"/>
    </location>
</feature>
<evidence type="ECO:0000313" key="6">
    <source>
        <dbReference type="EMBL" id="OSQ48363.1"/>
    </source>
</evidence>
<dbReference type="InterPro" id="IPR015421">
    <property type="entry name" value="PyrdxlP-dep_Trfase_major"/>
</dbReference>
<dbReference type="PIRSF" id="PIRSF000390">
    <property type="entry name" value="PLP_StrS"/>
    <property type="match status" value="1"/>
</dbReference>
<gene>
    <name evidence="6" type="ORF">TALK_08820</name>
</gene>
<protein>
    <submittedName>
        <fullName evidence="6">Erythromycin biosynthesis sensory transduction protein eryC1</fullName>
    </submittedName>
</protein>
<comment type="similarity">
    <text evidence="2 5">Belongs to the DegT/DnrJ/EryC1 family.</text>
</comment>
<dbReference type="Gene3D" id="3.90.1150.10">
    <property type="entry name" value="Aspartate Aminotransferase, domain 1"/>
    <property type="match status" value="1"/>
</dbReference>
<evidence type="ECO:0000256" key="4">
    <source>
        <dbReference type="PIRSR" id="PIRSR000390-2"/>
    </source>
</evidence>
<reference evidence="6 7" key="1">
    <citation type="submission" date="2014-03" db="EMBL/GenBank/DDBJ databases">
        <title>The draft genome sequence of Thalassospira alkalitolerans JCM 18968.</title>
        <authorList>
            <person name="Lai Q."/>
            <person name="Shao Z."/>
        </authorList>
    </citation>
    <scope>NUCLEOTIDE SEQUENCE [LARGE SCALE GENOMIC DNA]</scope>
    <source>
        <strain evidence="6 7">JCM 18968</strain>
    </source>
</reference>
<keyword evidence="7" id="KW-1185">Reference proteome</keyword>
<comment type="caution">
    <text evidence="6">The sequence shown here is derived from an EMBL/GenBank/DDBJ whole genome shotgun (WGS) entry which is preliminary data.</text>
</comment>
<evidence type="ECO:0000256" key="3">
    <source>
        <dbReference type="PIRSR" id="PIRSR000390-1"/>
    </source>
</evidence>
<dbReference type="InterPro" id="IPR000653">
    <property type="entry name" value="DegT/StrS_aminotransferase"/>
</dbReference>